<dbReference type="AlphaFoldDB" id="A0A8D5U4W9"/>
<accession>A0A8D5U4W9</accession>
<evidence type="ECO:0000313" key="1">
    <source>
        <dbReference type="EMBL" id="BCU69140.1"/>
    </source>
</evidence>
<name>A0A8D5U4W9_9CREN</name>
<sequence>MSEELMKPGERQLKEMIPYIMDLIDNLNNLLAENEAILAEKGIARKLSVILSIITLHRYYPDVFMKEVWDQLLQTIDQLKQIPEVSGKLSDILNDIEKLNELKKEAGI</sequence>
<proteinExistence type="predicted"/>
<dbReference type="Proteomes" id="UP000825123">
    <property type="component" value="Chromosome"/>
</dbReference>
<dbReference type="EMBL" id="AP024597">
    <property type="protein sequence ID" value="BCU69140.1"/>
    <property type="molecule type" value="Genomic_DNA"/>
</dbReference>
<dbReference type="GeneID" id="66162185"/>
<gene>
    <name evidence="1" type="ORF">KN1_04370</name>
</gene>
<keyword evidence="2" id="KW-1185">Reference proteome</keyword>
<protein>
    <submittedName>
        <fullName evidence="1">Uncharacterized protein</fullName>
    </submittedName>
</protein>
<reference evidence="1 2" key="1">
    <citation type="submission" date="2021-04" db="EMBL/GenBank/DDBJ databases">
        <title>Complete genome sequence of Stygiolobus sp. KN-1.</title>
        <authorList>
            <person name="Nakamura K."/>
            <person name="Sakai H."/>
            <person name="Kurosawa N."/>
        </authorList>
    </citation>
    <scope>NUCLEOTIDE SEQUENCE [LARGE SCALE GENOMIC DNA]</scope>
    <source>
        <strain evidence="1 2">KN-1</strain>
    </source>
</reference>
<dbReference type="RefSeq" id="WP_221289199.1">
    <property type="nucleotide sequence ID" value="NZ_AP024597.1"/>
</dbReference>
<organism evidence="1 2">
    <name type="scientific">Stygiolobus caldivivus</name>
    <dbReference type="NCBI Taxonomy" id="2824673"/>
    <lineage>
        <taxon>Archaea</taxon>
        <taxon>Thermoproteota</taxon>
        <taxon>Thermoprotei</taxon>
        <taxon>Sulfolobales</taxon>
        <taxon>Sulfolobaceae</taxon>
        <taxon>Stygiolobus</taxon>
    </lineage>
</organism>
<evidence type="ECO:0000313" key="2">
    <source>
        <dbReference type="Proteomes" id="UP000825123"/>
    </source>
</evidence>
<dbReference type="KEGG" id="csty:KN1_04370"/>